<dbReference type="SUPFAM" id="SSF56925">
    <property type="entry name" value="OMPA-like"/>
    <property type="match status" value="1"/>
</dbReference>
<protein>
    <recommendedName>
        <fullName evidence="4">Outer membrane protein beta-barrel domain-containing protein</fullName>
    </recommendedName>
</protein>
<feature type="chain" id="PRO_5022856212" description="Outer membrane protein beta-barrel domain-containing protein" evidence="1">
    <location>
        <begin position="23"/>
        <end position="235"/>
    </location>
</feature>
<evidence type="ECO:0000313" key="2">
    <source>
        <dbReference type="EMBL" id="VVM05006.1"/>
    </source>
</evidence>
<accession>A0A5E6MHN6</accession>
<organism evidence="2 3">
    <name type="scientific">Methylacidimicrobium tartarophylax</name>
    <dbReference type="NCBI Taxonomy" id="1041768"/>
    <lineage>
        <taxon>Bacteria</taxon>
        <taxon>Pseudomonadati</taxon>
        <taxon>Verrucomicrobiota</taxon>
        <taxon>Methylacidimicrobium</taxon>
    </lineage>
</organism>
<dbReference type="InterPro" id="IPR011250">
    <property type="entry name" value="OMP/PagP_B-barrel"/>
</dbReference>
<feature type="signal peptide" evidence="1">
    <location>
        <begin position="1"/>
        <end position="22"/>
    </location>
</feature>
<dbReference type="InterPro" id="IPR018550">
    <property type="entry name" value="Lipid-A_deacylase-rel"/>
</dbReference>
<dbReference type="RefSeq" id="WP_246186470.1">
    <property type="nucleotide sequence ID" value="NZ_CABFVA020000014.1"/>
</dbReference>
<keyword evidence="3" id="KW-1185">Reference proteome</keyword>
<proteinExistence type="predicted"/>
<keyword evidence="1" id="KW-0732">Signal</keyword>
<reference evidence="2 3" key="1">
    <citation type="submission" date="2019-09" db="EMBL/GenBank/DDBJ databases">
        <authorList>
            <person name="Cremers G."/>
        </authorList>
    </citation>
    <scope>NUCLEOTIDE SEQUENCE [LARGE SCALE GENOMIC DNA]</scope>
    <source>
        <strain evidence="2">4A</strain>
    </source>
</reference>
<name>A0A5E6MHN6_9BACT</name>
<evidence type="ECO:0000256" key="1">
    <source>
        <dbReference type="SAM" id="SignalP"/>
    </source>
</evidence>
<dbReference type="Pfam" id="PF09411">
    <property type="entry name" value="PagL"/>
    <property type="match status" value="1"/>
</dbReference>
<dbReference type="Gene3D" id="2.40.160.20">
    <property type="match status" value="1"/>
</dbReference>
<dbReference type="EMBL" id="CABFVA020000014">
    <property type="protein sequence ID" value="VVM05006.1"/>
    <property type="molecule type" value="Genomic_DNA"/>
</dbReference>
<evidence type="ECO:0000313" key="3">
    <source>
        <dbReference type="Proteomes" id="UP000334923"/>
    </source>
</evidence>
<dbReference type="Proteomes" id="UP000334923">
    <property type="component" value="Unassembled WGS sequence"/>
</dbReference>
<gene>
    <name evidence="2" type="ORF">MAMT_00399</name>
</gene>
<dbReference type="AlphaFoldDB" id="A0A5E6MHN6"/>
<evidence type="ECO:0008006" key="4">
    <source>
        <dbReference type="Google" id="ProtNLM"/>
    </source>
</evidence>
<sequence length="235" mass="25085">MRRTLVATLALGLLVGSWSARAAVSYPAPAAPASLETKGGGAKEGVALDTESIPELALYREGTNEIQVMSGALFSLGSGNGRYTFDEAPTILSWGWMLTTPKGNGFFRGNVEVLVDLYASAIFAGPMSGNVVLGPNVFVRYNFVQPNWRIVPYVEGGVGFVYTDAYTVPNQSVVGQAIEFTPQAGAGFRYMLSKHWSVNAEALFHHMSNADMAMRNIGVNEVGGLVGFSYLLGSD</sequence>